<gene>
    <name evidence="2" type="ORF">AWW68_06465</name>
</gene>
<organism evidence="2 3">
    <name type="scientific">Roseivirga spongicola</name>
    <dbReference type="NCBI Taxonomy" id="333140"/>
    <lineage>
        <taxon>Bacteria</taxon>
        <taxon>Pseudomonadati</taxon>
        <taxon>Bacteroidota</taxon>
        <taxon>Cytophagia</taxon>
        <taxon>Cytophagales</taxon>
        <taxon>Roseivirgaceae</taxon>
        <taxon>Roseivirga</taxon>
    </lineage>
</organism>
<evidence type="ECO:0000313" key="2">
    <source>
        <dbReference type="EMBL" id="KYG78406.1"/>
    </source>
</evidence>
<dbReference type="PANTHER" id="PTHR37947">
    <property type="entry name" value="BLL2462 PROTEIN"/>
    <property type="match status" value="1"/>
</dbReference>
<protein>
    <recommendedName>
        <fullName evidence="4">VWA domain-containing protein</fullName>
    </recommendedName>
</protein>
<keyword evidence="1" id="KW-1133">Transmembrane helix</keyword>
<dbReference type="PANTHER" id="PTHR37947:SF1">
    <property type="entry name" value="BLL2462 PROTEIN"/>
    <property type="match status" value="1"/>
</dbReference>
<keyword evidence="1" id="KW-0472">Membrane</keyword>
<dbReference type="InterPro" id="IPR013783">
    <property type="entry name" value="Ig-like_fold"/>
</dbReference>
<dbReference type="EMBL" id="LRPC01000001">
    <property type="protein sequence ID" value="KYG78406.1"/>
    <property type="molecule type" value="Genomic_DNA"/>
</dbReference>
<comment type="caution">
    <text evidence="2">The sequence shown here is derived from an EMBL/GenBank/DDBJ whole genome shotgun (WGS) entry which is preliminary data.</text>
</comment>
<accession>A0A150XI77</accession>
<sequence>MVVGIGYALILYSKKTPWSKGVNRLLFSFRAITVSLLCFLLLGPLINQISFFEEKPIVVLAVDDSASIKDAYDSVQFQQVRESINQLQAQLKDEDYDLKIRGLDQYYDDFDEITFQSQSTDLHKILKGIRQDFEQQNLAATILASDGIHNYGSSPQFLTLNYPVYSLAMGDTIPAQDLSITKINYNKIVYQGNQFPLVVDIFNNGYVGEEVFIDVLKSGSVLKTQSITLDADQEINSFEFILDAELIGIDSYQVNIRPKAGESSTNNNARTAFIEVVDSKQKILIAASSPHPDVKALRSVIESKEGVEVSTFLSGITEDIPEGPFDLIVLHQLPQLTDLPSWLNAAVENSNTWFITGVNDLNNINRLNPVIAYNNFGQSDAVSMNVNPNFELFQIDEDLKFRAANYPPIPAPYGNFEIKNNASIYLYQKIGSAETSRPLLTIYNGDDKKSAVFSGSGFWKWRLQESGQYDEPELFDELFGKLIQYLATKDDKRNFRVNTTDESYFDTESVEFITEVYNELYEKVYDYNIDMNITNSEGEVEEYNYVNSPTENFKIRGLAPGVYNYTASTSLAGKRETAEGSFSVEKLALEDINLTANHQLLRNISNNSGGEFFLLENYSNALERVKALNPRPITRSNETLSSIIENPIWLIVLIALLSAEWFLRKYNGSY</sequence>
<evidence type="ECO:0000313" key="3">
    <source>
        <dbReference type="Proteomes" id="UP000075606"/>
    </source>
</evidence>
<dbReference type="AlphaFoldDB" id="A0A150XI77"/>
<keyword evidence="1" id="KW-0812">Transmembrane</keyword>
<proteinExistence type="predicted"/>
<evidence type="ECO:0008006" key="4">
    <source>
        <dbReference type="Google" id="ProtNLM"/>
    </source>
</evidence>
<evidence type="ECO:0000256" key="1">
    <source>
        <dbReference type="SAM" id="Phobius"/>
    </source>
</evidence>
<name>A0A150XI77_9BACT</name>
<keyword evidence="3" id="KW-1185">Reference proteome</keyword>
<dbReference type="Gene3D" id="2.60.40.10">
    <property type="entry name" value="Immunoglobulins"/>
    <property type="match status" value="1"/>
</dbReference>
<dbReference type="STRING" id="333140.AWW68_06465"/>
<reference evidence="2 3" key="1">
    <citation type="submission" date="2016-01" db="EMBL/GenBank/DDBJ databases">
        <title>Genome sequencing of Roseivirga spongicola UST030701-084.</title>
        <authorList>
            <person name="Selvaratnam C."/>
            <person name="Thevarajoo S."/>
            <person name="Goh K.M."/>
            <person name="Ee R."/>
            <person name="Chan K.-G."/>
            <person name="Chong C.S."/>
        </authorList>
    </citation>
    <scope>NUCLEOTIDE SEQUENCE [LARGE SCALE GENOMIC DNA]</scope>
    <source>
        <strain evidence="2 3">UST030701-084</strain>
    </source>
</reference>
<dbReference type="Proteomes" id="UP000075606">
    <property type="component" value="Unassembled WGS sequence"/>
</dbReference>
<feature type="transmembrane region" description="Helical" evidence="1">
    <location>
        <begin position="25"/>
        <end position="46"/>
    </location>
</feature>